<feature type="compositionally biased region" description="Acidic residues" evidence="1">
    <location>
        <begin position="511"/>
        <end position="572"/>
    </location>
</feature>
<feature type="compositionally biased region" description="Polar residues" evidence="1">
    <location>
        <begin position="349"/>
        <end position="364"/>
    </location>
</feature>
<dbReference type="Proteomes" id="UP001304243">
    <property type="component" value="Unassembled WGS sequence"/>
</dbReference>
<dbReference type="GeneID" id="89952432"/>
<evidence type="ECO:0000313" key="4">
    <source>
        <dbReference type="Proteomes" id="UP001304243"/>
    </source>
</evidence>
<feature type="compositionally biased region" description="Low complexity" evidence="1">
    <location>
        <begin position="365"/>
        <end position="391"/>
    </location>
</feature>
<feature type="domain" description="Choice-of-anchor A" evidence="2">
    <location>
        <begin position="27"/>
        <end position="307"/>
    </location>
</feature>
<comment type="caution">
    <text evidence="3">The sequence shown here is derived from an EMBL/GenBank/DDBJ whole genome shotgun (WGS) entry which is preliminary data.</text>
</comment>
<evidence type="ECO:0000313" key="3">
    <source>
        <dbReference type="EMBL" id="KAK4518528.1"/>
    </source>
</evidence>
<reference evidence="3 4" key="1">
    <citation type="submission" date="2022-11" db="EMBL/GenBank/DDBJ databases">
        <title>Mucor velutinosus strain NIH1002 WGS.</title>
        <authorList>
            <person name="Subramanian P."/>
            <person name="Mullikin J.C."/>
            <person name="Segre J.A."/>
            <person name="Zelazny A.M."/>
        </authorList>
    </citation>
    <scope>NUCLEOTIDE SEQUENCE [LARGE SCALE GENOMIC DNA]</scope>
    <source>
        <strain evidence="3 4">NIH1002</strain>
    </source>
</reference>
<gene>
    <name evidence="3" type="ORF">ATC70_008746</name>
</gene>
<dbReference type="RefSeq" id="XP_064685194.1">
    <property type="nucleotide sequence ID" value="XM_064827992.1"/>
</dbReference>
<dbReference type="AlphaFoldDB" id="A0AAN7I241"/>
<dbReference type="EMBL" id="JASEJX010000012">
    <property type="protein sequence ID" value="KAK4518528.1"/>
    <property type="molecule type" value="Genomic_DNA"/>
</dbReference>
<evidence type="ECO:0000256" key="1">
    <source>
        <dbReference type="SAM" id="MobiDB-lite"/>
    </source>
</evidence>
<keyword evidence="4" id="KW-1185">Reference proteome</keyword>
<dbReference type="Pfam" id="PF20597">
    <property type="entry name" value="pAdhesive_15"/>
    <property type="match status" value="1"/>
</dbReference>
<organism evidence="3 4">
    <name type="scientific">Mucor velutinosus</name>
    <dbReference type="NCBI Taxonomy" id="708070"/>
    <lineage>
        <taxon>Eukaryota</taxon>
        <taxon>Fungi</taxon>
        <taxon>Fungi incertae sedis</taxon>
        <taxon>Mucoromycota</taxon>
        <taxon>Mucoromycotina</taxon>
        <taxon>Mucoromycetes</taxon>
        <taxon>Mucorales</taxon>
        <taxon>Mucorineae</taxon>
        <taxon>Mucoraceae</taxon>
        <taxon>Mucor</taxon>
    </lineage>
</organism>
<feature type="region of interest" description="Disordered" evidence="1">
    <location>
        <begin position="349"/>
        <end position="412"/>
    </location>
</feature>
<protein>
    <recommendedName>
        <fullName evidence="2">Choice-of-anchor A domain-containing protein</fullName>
    </recommendedName>
</protein>
<accession>A0AAN7I241</accession>
<name>A0AAN7I241_9FUNG</name>
<feature type="region of interest" description="Disordered" evidence="1">
    <location>
        <begin position="506"/>
        <end position="572"/>
    </location>
</feature>
<evidence type="ECO:0000259" key="2">
    <source>
        <dbReference type="Pfam" id="PF20597"/>
    </source>
</evidence>
<feature type="compositionally biased region" description="Polar residues" evidence="1">
    <location>
        <begin position="392"/>
        <end position="412"/>
    </location>
</feature>
<dbReference type="InterPro" id="IPR026588">
    <property type="entry name" value="Choice_anch_A"/>
</dbReference>
<proteinExistence type="predicted"/>
<sequence length="572" mass="63723">MIHFFQTTLEESSLIQALPAVTFYQLKFNAVFFGNFITSEAQDIFGLLAVGGDFNAHACTVNTQHGADCSDVVNRFDGYGLIVGREDPNFKYSDVHVHGAVFLPDASERMDVEELDNACSVYNDRGTGLMNFTQVQLSSVAISQQFSLLPPTLHLSADGTLTRVGTNTYDYDVITFGSCGSCSYGETFSSPDAIHYGIGDWNGPMGMSWPSRLIINIAVLGGTTIAVQGNQPSLGMNVCNTVLNFYPSDNVGSYASGTFQLDRATGGQLGGFILLPEGGIIDENHGEFAGQIVANNYRWICNGIDIHDYQAIGGNCRTTDVCLPVFIDDTVDNRPIKIDPPSLAHNSDYNPNVLCSNTNNGNVHSSESSSESNSSSESSNNSSESSSESSSTANPLLSSNDQTPTSTYCPTETSTECHVHQHHVTRTQYQCEQGFYHDEEVLVCEDDGHHHHRKDDYVGDDDDNFEDDPEFGLYNLYEFDEECDVDHGVVNDDDQGDYRYYQYMSKTHYSDDEEDEDDDDEEEDEDEDDNEENEDDDEEDEDDDEEDEDEDEDEYEYEYEEDEEDDKDDDTY</sequence>